<dbReference type="EMBL" id="DF143050">
    <property type="protein sequence ID" value="GAA50477.1"/>
    <property type="molecule type" value="Genomic_DNA"/>
</dbReference>
<dbReference type="InParanoid" id="G7YBZ3"/>
<protein>
    <submittedName>
        <fullName evidence="2">Uncharacterized protein</fullName>
    </submittedName>
</protein>
<gene>
    <name evidence="2" type="ORF">CLF_104592</name>
</gene>
<evidence type="ECO:0000313" key="2">
    <source>
        <dbReference type="EMBL" id="GAA50477.1"/>
    </source>
</evidence>
<reference key="2">
    <citation type="submission" date="2011-10" db="EMBL/GenBank/DDBJ databases">
        <title>The genome and transcriptome sequence of Clonorchis sinensis provide insights into the carcinogenic liver fluke.</title>
        <authorList>
            <person name="Wang X."/>
            <person name="Huang Y."/>
            <person name="Chen W."/>
            <person name="Liu H."/>
            <person name="Guo L."/>
            <person name="Chen Y."/>
            <person name="Luo F."/>
            <person name="Zhou W."/>
            <person name="Sun J."/>
            <person name="Mao Q."/>
            <person name="Liang P."/>
            <person name="Zhou C."/>
            <person name="Tian Y."/>
            <person name="Men J."/>
            <person name="Lv X."/>
            <person name="Huang L."/>
            <person name="Zhou J."/>
            <person name="Hu Y."/>
            <person name="Li R."/>
            <person name="Zhang F."/>
            <person name="Lei H."/>
            <person name="Li X."/>
            <person name="Hu X."/>
            <person name="Liang C."/>
            <person name="Xu J."/>
            <person name="Wu Z."/>
            <person name="Yu X."/>
        </authorList>
    </citation>
    <scope>NUCLEOTIDE SEQUENCE</scope>
    <source>
        <strain>Henan</strain>
    </source>
</reference>
<proteinExistence type="predicted"/>
<organism evidence="2 3">
    <name type="scientific">Clonorchis sinensis</name>
    <name type="common">Chinese liver fluke</name>
    <dbReference type="NCBI Taxonomy" id="79923"/>
    <lineage>
        <taxon>Eukaryota</taxon>
        <taxon>Metazoa</taxon>
        <taxon>Spiralia</taxon>
        <taxon>Lophotrochozoa</taxon>
        <taxon>Platyhelminthes</taxon>
        <taxon>Trematoda</taxon>
        <taxon>Digenea</taxon>
        <taxon>Opisthorchiida</taxon>
        <taxon>Opisthorchiata</taxon>
        <taxon>Opisthorchiidae</taxon>
        <taxon>Clonorchis</taxon>
    </lineage>
</organism>
<keyword evidence="3" id="KW-1185">Reference proteome</keyword>
<sequence>MMRKRTIWSDVFRTATSLTVSAVLELSGYFDKVRTSNCPNTSPTIWRSSKNFPDGDVQQKSRLGQPGSIPALVLPSGGMAVGHRKGATAERYDYTRMKSPGLNSPMVNDTGKNSPIAVSGAGKATWPIELRDGRSGMGVALVVELMAVRQLGYFQDANNID</sequence>
<dbReference type="AlphaFoldDB" id="G7YBZ3"/>
<accession>G7YBZ3</accession>
<name>G7YBZ3_CLOSI</name>
<feature type="region of interest" description="Disordered" evidence="1">
    <location>
        <begin position="46"/>
        <end position="68"/>
    </location>
</feature>
<evidence type="ECO:0000256" key="1">
    <source>
        <dbReference type="SAM" id="MobiDB-lite"/>
    </source>
</evidence>
<dbReference type="Proteomes" id="UP000008909">
    <property type="component" value="Unassembled WGS sequence"/>
</dbReference>
<reference evidence="2" key="1">
    <citation type="journal article" date="2011" name="Genome Biol.">
        <title>The draft genome of the carcinogenic human liver fluke Clonorchis sinensis.</title>
        <authorList>
            <person name="Wang X."/>
            <person name="Chen W."/>
            <person name="Huang Y."/>
            <person name="Sun J."/>
            <person name="Men J."/>
            <person name="Liu H."/>
            <person name="Luo F."/>
            <person name="Guo L."/>
            <person name="Lv X."/>
            <person name="Deng C."/>
            <person name="Zhou C."/>
            <person name="Fan Y."/>
            <person name="Li X."/>
            <person name="Huang L."/>
            <person name="Hu Y."/>
            <person name="Liang C."/>
            <person name="Hu X."/>
            <person name="Xu J."/>
            <person name="Yu X."/>
        </authorList>
    </citation>
    <scope>NUCLEOTIDE SEQUENCE [LARGE SCALE GENOMIC DNA]</scope>
    <source>
        <strain evidence="2">Henan</strain>
    </source>
</reference>
<evidence type="ECO:0000313" key="3">
    <source>
        <dbReference type="Proteomes" id="UP000008909"/>
    </source>
</evidence>